<reference evidence="3" key="1">
    <citation type="journal article" date="2023" name="Nat. Microbiol.">
        <title>Babesia duncani multi-omics identifies virulence factors and drug targets.</title>
        <authorList>
            <person name="Singh P."/>
            <person name="Lonardi S."/>
            <person name="Liang Q."/>
            <person name="Vydyam P."/>
            <person name="Khabirova E."/>
            <person name="Fang T."/>
            <person name="Gihaz S."/>
            <person name="Thekkiniath J."/>
            <person name="Munshi M."/>
            <person name="Abel S."/>
            <person name="Ciampossin L."/>
            <person name="Batugedara G."/>
            <person name="Gupta M."/>
            <person name="Lu X.M."/>
            <person name="Lenz T."/>
            <person name="Chakravarty S."/>
            <person name="Cornillot E."/>
            <person name="Hu Y."/>
            <person name="Ma W."/>
            <person name="Gonzalez L.M."/>
            <person name="Sanchez S."/>
            <person name="Estrada K."/>
            <person name="Sanchez-Flores A."/>
            <person name="Montero E."/>
            <person name="Harb O.S."/>
            <person name="Le Roch K.G."/>
            <person name="Mamoun C.B."/>
        </authorList>
    </citation>
    <scope>NUCLEOTIDE SEQUENCE</scope>
    <source>
        <strain evidence="3">WA1</strain>
    </source>
</reference>
<dbReference type="Proteomes" id="UP001214638">
    <property type="component" value="Unassembled WGS sequence"/>
</dbReference>
<dbReference type="GeneID" id="94337242"/>
<feature type="compositionally biased region" description="Basic and acidic residues" evidence="1">
    <location>
        <begin position="162"/>
        <end position="172"/>
    </location>
</feature>
<evidence type="ECO:0000313" key="4">
    <source>
        <dbReference type="Proteomes" id="UP001214638"/>
    </source>
</evidence>
<accession>A0AAD9PIW2</accession>
<protein>
    <submittedName>
        <fullName evidence="3">Bifunctional Yippee domain/Yippee family</fullName>
    </submittedName>
</protein>
<dbReference type="RefSeq" id="XP_067802115.1">
    <property type="nucleotide sequence ID" value="XM_067947964.1"/>
</dbReference>
<gene>
    <name evidence="3" type="ORF">BdWA1_002945</name>
</gene>
<evidence type="ECO:0000259" key="2">
    <source>
        <dbReference type="PROSITE" id="PS51792"/>
    </source>
</evidence>
<proteinExistence type="predicted"/>
<dbReference type="PANTHER" id="PTHR13848">
    <property type="entry name" value="PROTEIN YIPPEE-LIKE CG15309-RELATED"/>
    <property type="match status" value="1"/>
</dbReference>
<sequence>MGNPLRVYLDSADVLEFVLKFLLISRCVDCGNPLTTASQLLSTNFRGRTGTAWLFSKVFNVTQGPFEDRMMTTGQHIIVDIYCNECGANLGLLSNGKTFQAGSTRTPLRSHKSIKRENSYSKRIQSNSDGQDDDDEEEQGDDSPEQEEEEGNDDDPEQEQPESSRIEETWQD</sequence>
<evidence type="ECO:0000256" key="1">
    <source>
        <dbReference type="SAM" id="MobiDB-lite"/>
    </source>
</evidence>
<feature type="region of interest" description="Disordered" evidence="1">
    <location>
        <begin position="101"/>
        <end position="172"/>
    </location>
</feature>
<dbReference type="AlphaFoldDB" id="A0AAD9PIW2"/>
<feature type="compositionally biased region" description="Acidic residues" evidence="1">
    <location>
        <begin position="130"/>
        <end position="160"/>
    </location>
</feature>
<dbReference type="EMBL" id="JALLKP010000004">
    <property type="protein sequence ID" value="KAK2195272.1"/>
    <property type="molecule type" value="Genomic_DNA"/>
</dbReference>
<dbReference type="InterPro" id="IPR039058">
    <property type="entry name" value="Yippee_fam"/>
</dbReference>
<dbReference type="PROSITE" id="PS51792">
    <property type="entry name" value="YIPPEE"/>
    <property type="match status" value="1"/>
</dbReference>
<comment type="caution">
    <text evidence="3">The sequence shown here is derived from an EMBL/GenBank/DDBJ whole genome shotgun (WGS) entry which is preliminary data.</text>
</comment>
<dbReference type="InterPro" id="IPR034751">
    <property type="entry name" value="Yippee"/>
</dbReference>
<keyword evidence="4" id="KW-1185">Reference proteome</keyword>
<feature type="domain" description="Yippee" evidence="2">
    <location>
        <begin position="23"/>
        <end position="117"/>
    </location>
</feature>
<name>A0AAD9PIW2_9APIC</name>
<organism evidence="3 4">
    <name type="scientific">Babesia duncani</name>
    <dbReference type="NCBI Taxonomy" id="323732"/>
    <lineage>
        <taxon>Eukaryota</taxon>
        <taxon>Sar</taxon>
        <taxon>Alveolata</taxon>
        <taxon>Apicomplexa</taxon>
        <taxon>Aconoidasida</taxon>
        <taxon>Piroplasmida</taxon>
        <taxon>Babesiidae</taxon>
        <taxon>Babesia</taxon>
    </lineage>
</organism>
<evidence type="ECO:0000313" key="3">
    <source>
        <dbReference type="EMBL" id="KAK2195272.1"/>
    </source>
</evidence>
<dbReference type="KEGG" id="bdw:94337242"/>